<dbReference type="AlphaFoldDB" id="S6B5D0"/>
<accession>S6B5D0</accession>
<dbReference type="EMBL" id="AK440402">
    <property type="protein sequence ID" value="BAN64196.1"/>
    <property type="molecule type" value="mRNA"/>
</dbReference>
<organism evidence="2">
    <name type="scientific">Babesia bovis</name>
    <dbReference type="NCBI Taxonomy" id="5865"/>
    <lineage>
        <taxon>Eukaryota</taxon>
        <taxon>Sar</taxon>
        <taxon>Alveolata</taxon>
        <taxon>Apicomplexa</taxon>
        <taxon>Aconoidasida</taxon>
        <taxon>Piroplasmida</taxon>
        <taxon>Babesiidae</taxon>
        <taxon>Babesia</taxon>
    </lineage>
</organism>
<evidence type="ECO:0000313" key="2">
    <source>
        <dbReference type="EMBL" id="BAN64196.1"/>
    </source>
</evidence>
<proteinExistence type="evidence at transcript level"/>
<feature type="compositionally biased region" description="Polar residues" evidence="1">
    <location>
        <begin position="33"/>
        <end position="54"/>
    </location>
</feature>
<feature type="region of interest" description="Disordered" evidence="1">
    <location>
        <begin position="33"/>
        <end position="58"/>
    </location>
</feature>
<name>S6B5D0_BABBO</name>
<dbReference type="VEuPathDB" id="PiroplasmaDB:BBOV_IV007585"/>
<protein>
    <submittedName>
        <fullName evidence="2">Uncharacterized protein</fullName>
    </submittedName>
</protein>
<reference evidence="2" key="1">
    <citation type="journal article" date="2014" name="BMC Genomics">
        <title>The Babesia bovis gene and promoter model: an update from full-length EST analysis.</title>
        <authorList>
            <person name="Yamagishi J."/>
            <person name="Wakaguri H."/>
            <person name="Yokoyama N."/>
            <person name="Yamashita R."/>
            <person name="Suzuki Y."/>
            <person name="Xuan X."/>
            <person name="Igarashi I."/>
        </authorList>
    </citation>
    <scope>NUCLEOTIDE SEQUENCE</scope>
    <source>
        <strain evidence="2">Texas</strain>
    </source>
</reference>
<evidence type="ECO:0000256" key="1">
    <source>
        <dbReference type="SAM" id="MobiDB-lite"/>
    </source>
</evidence>
<sequence length="95" mass="10861">MVEHLIEQPQASANLFTYHSFTPYDSMRSNTLRNIGSTMTPNMMHNRPSISKPSTRPRESEGLYYFCNVTYTIPERLSSRSPVSAVPTLQRSLVH</sequence>